<dbReference type="STRING" id="1387277.SAMN06295998_101386"/>
<name>A0A1W1ZA80_9RHOB</name>
<feature type="signal peptide" evidence="1">
    <location>
        <begin position="1"/>
        <end position="21"/>
    </location>
</feature>
<accession>A0A1W1ZA80</accession>
<sequence length="131" mass="14335">MTRTRLAIAFAAALFSTGANAQSNCSYAADQASLNRCADQALKAADATLNRTYKALMRQLAAPSQQRLKKAQRAWIAYKDAQCAFEAEPYLDGSIHPMVLANCLEAVTTSQTDLLEKHLYCEEGDVSCVRQ</sequence>
<keyword evidence="1" id="KW-0732">Signal</keyword>
<dbReference type="PANTHER" id="PTHR39176:SF1">
    <property type="entry name" value="PERIPLASMIC PROTEIN"/>
    <property type="match status" value="1"/>
</dbReference>
<dbReference type="EMBL" id="FWYD01000001">
    <property type="protein sequence ID" value="SMC45343.1"/>
    <property type="molecule type" value="Genomic_DNA"/>
</dbReference>
<evidence type="ECO:0000313" key="3">
    <source>
        <dbReference type="EMBL" id="SMC45343.1"/>
    </source>
</evidence>
<dbReference type="RefSeq" id="WP_084350101.1">
    <property type="nucleotide sequence ID" value="NZ_FWYD01000001.1"/>
</dbReference>
<keyword evidence="4" id="KW-1185">Reference proteome</keyword>
<dbReference type="Pfam" id="PF07007">
    <property type="entry name" value="LprI"/>
    <property type="match status" value="1"/>
</dbReference>
<feature type="domain" description="Lysozyme inhibitor LprI-like N-terminal" evidence="2">
    <location>
        <begin position="25"/>
        <end position="113"/>
    </location>
</feature>
<evidence type="ECO:0000259" key="2">
    <source>
        <dbReference type="Pfam" id="PF07007"/>
    </source>
</evidence>
<gene>
    <name evidence="3" type="ORF">SAMN06295998_101386</name>
</gene>
<dbReference type="OrthoDB" id="7340239at2"/>
<dbReference type="InterPro" id="IPR009739">
    <property type="entry name" value="LprI-like_N"/>
</dbReference>
<evidence type="ECO:0000256" key="1">
    <source>
        <dbReference type="SAM" id="SignalP"/>
    </source>
</evidence>
<reference evidence="3 4" key="1">
    <citation type="submission" date="2017-04" db="EMBL/GenBank/DDBJ databases">
        <authorList>
            <person name="Afonso C.L."/>
            <person name="Miller P.J."/>
            <person name="Scott M.A."/>
            <person name="Spackman E."/>
            <person name="Goraichik I."/>
            <person name="Dimitrov K.M."/>
            <person name="Suarez D.L."/>
            <person name="Swayne D.E."/>
        </authorList>
    </citation>
    <scope>NUCLEOTIDE SEQUENCE [LARGE SCALE GENOMIC DNA]</scope>
    <source>
        <strain evidence="3 4">CGMCC 1.12644</strain>
    </source>
</reference>
<dbReference type="AlphaFoldDB" id="A0A1W1ZA80"/>
<dbReference type="PANTHER" id="PTHR39176">
    <property type="entry name" value="PERIPLASMIC PROTEIN-RELATED"/>
    <property type="match status" value="1"/>
</dbReference>
<dbReference type="Proteomes" id="UP000192330">
    <property type="component" value="Unassembled WGS sequence"/>
</dbReference>
<evidence type="ECO:0000313" key="4">
    <source>
        <dbReference type="Proteomes" id="UP000192330"/>
    </source>
</evidence>
<feature type="chain" id="PRO_5013071521" evidence="1">
    <location>
        <begin position="22"/>
        <end position="131"/>
    </location>
</feature>
<proteinExistence type="predicted"/>
<protein>
    <submittedName>
        <fullName evidence="3">Uncharacterized conserved protein YecT, DUF1311 family</fullName>
    </submittedName>
</protein>
<dbReference type="Gene3D" id="1.20.1270.180">
    <property type="match status" value="1"/>
</dbReference>
<organism evidence="3 4">
    <name type="scientific">Primorskyibacter flagellatus</name>
    <dbReference type="NCBI Taxonomy" id="1387277"/>
    <lineage>
        <taxon>Bacteria</taxon>
        <taxon>Pseudomonadati</taxon>
        <taxon>Pseudomonadota</taxon>
        <taxon>Alphaproteobacteria</taxon>
        <taxon>Rhodobacterales</taxon>
        <taxon>Roseobacteraceae</taxon>
        <taxon>Primorskyibacter</taxon>
    </lineage>
</organism>